<sequence>MSATTPHRVVLATRNAHKVGELRAVLAPLLPDVEVLTVDAFEGVPEVAETEVTFTGNALLKARAVAAATGVPAIADDSGISVDVLGGAPGIFSARWAGRHGDDAANLELLLAQIADVPAEHRGGAFVCAAALALPGGTSAVRTGELRGTIATAPGGSGGFGYDPVFVPAGAGRTLAEHSAEEKNAISHRGAAFRALAPLVVQALRDGTLVPPIHG</sequence>
<evidence type="ECO:0000256" key="2">
    <source>
        <dbReference type="ARBA" id="ARBA00011738"/>
    </source>
</evidence>
<comment type="catalytic activity">
    <reaction evidence="9 10">
        <text>XTP + H2O = XMP + diphosphate + H(+)</text>
        <dbReference type="Rhea" id="RHEA:28610"/>
        <dbReference type="ChEBI" id="CHEBI:15377"/>
        <dbReference type="ChEBI" id="CHEBI:15378"/>
        <dbReference type="ChEBI" id="CHEBI:33019"/>
        <dbReference type="ChEBI" id="CHEBI:57464"/>
        <dbReference type="ChEBI" id="CHEBI:61314"/>
        <dbReference type="EC" id="3.6.1.66"/>
    </reaction>
</comment>
<evidence type="ECO:0000256" key="7">
    <source>
        <dbReference type="ARBA" id="ARBA00023080"/>
    </source>
</evidence>
<evidence type="ECO:0000256" key="8">
    <source>
        <dbReference type="ARBA" id="ARBA00051875"/>
    </source>
</evidence>
<comment type="subunit">
    <text evidence="2 10">Homodimer.</text>
</comment>
<keyword evidence="6 10" id="KW-0460">Magnesium</keyword>
<accession>A0A7W4TPK0</accession>
<comment type="catalytic activity">
    <reaction evidence="8 10">
        <text>dITP + H2O = dIMP + diphosphate + H(+)</text>
        <dbReference type="Rhea" id="RHEA:28342"/>
        <dbReference type="ChEBI" id="CHEBI:15377"/>
        <dbReference type="ChEBI" id="CHEBI:15378"/>
        <dbReference type="ChEBI" id="CHEBI:33019"/>
        <dbReference type="ChEBI" id="CHEBI:61194"/>
        <dbReference type="ChEBI" id="CHEBI:61382"/>
        <dbReference type="EC" id="3.6.1.66"/>
    </reaction>
</comment>
<dbReference type="GO" id="GO:0009146">
    <property type="term" value="P:purine nucleoside triphosphate catabolic process"/>
    <property type="evidence" value="ECO:0007669"/>
    <property type="project" value="UniProtKB-UniRule"/>
</dbReference>
<keyword evidence="5 10" id="KW-0378">Hydrolase</keyword>
<dbReference type="GO" id="GO:0035870">
    <property type="term" value="F:dITP diphosphatase activity"/>
    <property type="evidence" value="ECO:0007669"/>
    <property type="project" value="UniProtKB-UniRule"/>
</dbReference>
<dbReference type="Gene3D" id="3.90.950.10">
    <property type="match status" value="1"/>
</dbReference>
<comment type="caution">
    <text evidence="10">Lacks conserved residue(s) required for the propagation of feature annotation.</text>
</comment>
<name>A0A7W4TPK0_KINRA</name>
<dbReference type="GO" id="GO:0017111">
    <property type="term" value="F:ribonucleoside triphosphate phosphatase activity"/>
    <property type="evidence" value="ECO:0007669"/>
    <property type="project" value="InterPro"/>
</dbReference>
<dbReference type="GO" id="GO:0009117">
    <property type="term" value="P:nucleotide metabolic process"/>
    <property type="evidence" value="ECO:0007669"/>
    <property type="project" value="UniProtKB-KW"/>
</dbReference>
<protein>
    <recommendedName>
        <fullName evidence="10">dITP/XTP pyrophosphatase</fullName>
        <ecNumber evidence="10">3.6.1.66</ecNumber>
    </recommendedName>
    <alternativeName>
        <fullName evidence="10">Non-canonical purine NTP pyrophosphatase</fullName>
    </alternativeName>
    <alternativeName>
        <fullName evidence="10">Non-standard purine NTP pyrophosphatase</fullName>
    </alternativeName>
    <alternativeName>
        <fullName evidence="10">Nucleoside-triphosphate diphosphatase</fullName>
    </alternativeName>
    <alternativeName>
        <fullName evidence="10">Nucleoside-triphosphate pyrophosphatase</fullName>
        <shortName evidence="10">NTPase</shortName>
    </alternativeName>
</protein>
<feature type="binding site" evidence="10">
    <location>
        <position position="77"/>
    </location>
    <ligand>
        <name>Mg(2+)</name>
        <dbReference type="ChEBI" id="CHEBI:18420"/>
    </ligand>
</feature>
<dbReference type="AlphaFoldDB" id="A0A7W4TPK0"/>
<dbReference type="NCBIfam" id="TIGR00042">
    <property type="entry name" value="RdgB/HAM1 family non-canonical purine NTP pyrophosphatase"/>
    <property type="match status" value="1"/>
</dbReference>
<feature type="binding site" evidence="10">
    <location>
        <position position="183"/>
    </location>
    <ligand>
        <name>substrate</name>
    </ligand>
</feature>
<dbReference type="GO" id="GO:0036220">
    <property type="term" value="F:ITP diphosphatase activity"/>
    <property type="evidence" value="ECO:0007669"/>
    <property type="project" value="UniProtKB-UniRule"/>
</dbReference>
<comment type="similarity">
    <text evidence="1 10 11">Belongs to the HAM1 NTPase family.</text>
</comment>
<evidence type="ECO:0000256" key="5">
    <source>
        <dbReference type="ARBA" id="ARBA00022801"/>
    </source>
</evidence>
<comment type="function">
    <text evidence="10">Pyrophosphatase that catalyzes the hydrolysis of nucleoside triphosphates to their monophosphate derivatives, with a high preference for the non-canonical purine nucleotides XTP (xanthosine triphosphate), dITP (deoxyinosine triphosphate) and ITP. Seems to function as a house-cleaning enzyme that removes non-canonical purine nucleotides from the nucleotide pool, thus preventing their incorporation into DNA/RNA and avoiding chromosomal lesions.</text>
</comment>
<dbReference type="GO" id="GO:0046872">
    <property type="term" value="F:metal ion binding"/>
    <property type="evidence" value="ECO:0007669"/>
    <property type="project" value="UniProtKB-KW"/>
</dbReference>
<feature type="binding site" evidence="10">
    <location>
        <position position="78"/>
    </location>
    <ligand>
        <name>substrate</name>
    </ligand>
</feature>
<feature type="binding site" evidence="10">
    <location>
        <begin position="13"/>
        <end position="18"/>
    </location>
    <ligand>
        <name>substrate</name>
    </ligand>
</feature>
<evidence type="ECO:0000256" key="10">
    <source>
        <dbReference type="HAMAP-Rule" id="MF_01405"/>
    </source>
</evidence>
<dbReference type="Proteomes" id="UP000533269">
    <property type="component" value="Unassembled WGS sequence"/>
</dbReference>
<evidence type="ECO:0000256" key="1">
    <source>
        <dbReference type="ARBA" id="ARBA00008023"/>
    </source>
</evidence>
<dbReference type="PANTHER" id="PTHR11067">
    <property type="entry name" value="INOSINE TRIPHOSPHATE PYROPHOSPHATASE/HAM1 PROTEIN"/>
    <property type="match status" value="1"/>
</dbReference>
<dbReference type="PANTHER" id="PTHR11067:SF9">
    <property type="entry name" value="INOSINE TRIPHOSPHATE PYROPHOSPHATASE"/>
    <property type="match status" value="1"/>
</dbReference>
<evidence type="ECO:0000313" key="13">
    <source>
        <dbReference type="Proteomes" id="UP000533269"/>
    </source>
</evidence>
<keyword evidence="7 10" id="KW-0546">Nucleotide metabolism</keyword>
<dbReference type="InterPro" id="IPR029001">
    <property type="entry name" value="ITPase-like_fam"/>
</dbReference>
<gene>
    <name evidence="12" type="ORF">FHR75_002911</name>
</gene>
<dbReference type="EC" id="3.6.1.66" evidence="10"/>
<dbReference type="InterPro" id="IPR020922">
    <property type="entry name" value="dITP/XTP_pyrophosphatase"/>
</dbReference>
<evidence type="ECO:0000256" key="3">
    <source>
        <dbReference type="ARBA" id="ARBA00022723"/>
    </source>
</evidence>
<dbReference type="HAMAP" id="MF_01405">
    <property type="entry name" value="Non_canon_purine_NTPase"/>
    <property type="match status" value="1"/>
</dbReference>
<dbReference type="InterPro" id="IPR002637">
    <property type="entry name" value="RdgB/HAM1"/>
</dbReference>
<keyword evidence="3 10" id="KW-0479">Metal-binding</keyword>
<dbReference type="CDD" id="cd00515">
    <property type="entry name" value="HAM1"/>
    <property type="match status" value="1"/>
</dbReference>
<keyword evidence="4 10" id="KW-0547">Nucleotide-binding</keyword>
<organism evidence="12 13">
    <name type="scientific">Kineococcus radiotolerans</name>
    <dbReference type="NCBI Taxonomy" id="131568"/>
    <lineage>
        <taxon>Bacteria</taxon>
        <taxon>Bacillati</taxon>
        <taxon>Actinomycetota</taxon>
        <taxon>Actinomycetes</taxon>
        <taxon>Kineosporiales</taxon>
        <taxon>Kineosporiaceae</taxon>
        <taxon>Kineococcus</taxon>
    </lineage>
</organism>
<evidence type="ECO:0000256" key="4">
    <source>
        <dbReference type="ARBA" id="ARBA00022741"/>
    </source>
</evidence>
<feature type="binding site" evidence="10">
    <location>
        <begin position="188"/>
        <end position="189"/>
    </location>
    <ligand>
        <name>substrate</name>
    </ligand>
</feature>
<evidence type="ECO:0000256" key="9">
    <source>
        <dbReference type="ARBA" id="ARBA00052017"/>
    </source>
</evidence>
<reference evidence="12 13" key="2">
    <citation type="submission" date="2020-08" db="EMBL/GenBank/DDBJ databases">
        <authorList>
            <person name="Partida-Martinez L."/>
            <person name="Huntemann M."/>
            <person name="Clum A."/>
            <person name="Wang J."/>
            <person name="Palaniappan K."/>
            <person name="Ritter S."/>
            <person name="Chen I.-M."/>
            <person name="Stamatis D."/>
            <person name="Reddy T."/>
            <person name="O'Malley R."/>
            <person name="Daum C."/>
            <person name="Shapiro N."/>
            <person name="Ivanova N."/>
            <person name="Kyrpides N."/>
            <person name="Woyke T."/>
        </authorList>
    </citation>
    <scope>NUCLEOTIDE SEQUENCE [LARGE SCALE GENOMIC DNA]</scope>
    <source>
        <strain evidence="12 13">AS2.23</strain>
    </source>
</reference>
<proteinExistence type="inferred from homology"/>
<evidence type="ECO:0000256" key="6">
    <source>
        <dbReference type="ARBA" id="ARBA00022842"/>
    </source>
</evidence>
<feature type="binding site" evidence="10">
    <location>
        <begin position="160"/>
        <end position="163"/>
    </location>
    <ligand>
        <name>substrate</name>
    </ligand>
</feature>
<evidence type="ECO:0000256" key="11">
    <source>
        <dbReference type="RuleBase" id="RU003781"/>
    </source>
</evidence>
<comment type="catalytic activity">
    <reaction evidence="10">
        <text>ITP + H2O = IMP + diphosphate + H(+)</text>
        <dbReference type="Rhea" id="RHEA:29399"/>
        <dbReference type="ChEBI" id="CHEBI:15377"/>
        <dbReference type="ChEBI" id="CHEBI:15378"/>
        <dbReference type="ChEBI" id="CHEBI:33019"/>
        <dbReference type="ChEBI" id="CHEBI:58053"/>
        <dbReference type="ChEBI" id="CHEBI:61402"/>
        <dbReference type="EC" id="3.6.1.66"/>
    </reaction>
</comment>
<dbReference type="EMBL" id="JACHVY010000002">
    <property type="protein sequence ID" value="MBB2902096.1"/>
    <property type="molecule type" value="Genomic_DNA"/>
</dbReference>
<dbReference type="Pfam" id="PF01725">
    <property type="entry name" value="Ham1p_like"/>
    <property type="match status" value="1"/>
</dbReference>
<evidence type="ECO:0000313" key="12">
    <source>
        <dbReference type="EMBL" id="MBB2902096.1"/>
    </source>
</evidence>
<dbReference type="FunFam" id="3.90.950.10:FF:000001">
    <property type="entry name" value="dITP/XTP pyrophosphatase"/>
    <property type="match status" value="1"/>
</dbReference>
<dbReference type="RefSeq" id="WP_183391968.1">
    <property type="nucleotide sequence ID" value="NZ_JACHVY010000002.1"/>
</dbReference>
<dbReference type="SUPFAM" id="SSF52972">
    <property type="entry name" value="ITPase-like"/>
    <property type="match status" value="1"/>
</dbReference>
<reference evidence="12 13" key="1">
    <citation type="submission" date="2020-08" db="EMBL/GenBank/DDBJ databases">
        <title>The Agave Microbiome: Exploring the role of microbial communities in plant adaptations to desert environments.</title>
        <authorList>
            <person name="Partida-Martinez L.P."/>
        </authorList>
    </citation>
    <scope>NUCLEOTIDE SEQUENCE [LARGE SCALE GENOMIC DNA]</scope>
    <source>
        <strain evidence="12 13">AS2.23</strain>
    </source>
</reference>
<feature type="active site" description="Proton acceptor" evidence="10">
    <location>
        <position position="77"/>
    </location>
</feature>
<dbReference type="GO" id="GO:0036222">
    <property type="term" value="F:XTP diphosphatase activity"/>
    <property type="evidence" value="ECO:0007669"/>
    <property type="project" value="UniProtKB-UniRule"/>
</dbReference>
<dbReference type="GO" id="GO:0000166">
    <property type="term" value="F:nucleotide binding"/>
    <property type="evidence" value="ECO:0007669"/>
    <property type="project" value="UniProtKB-KW"/>
</dbReference>
<comment type="cofactor">
    <cofactor evidence="10">
        <name>Mg(2+)</name>
        <dbReference type="ChEBI" id="CHEBI:18420"/>
    </cofactor>
    <text evidence="10">Binds 1 Mg(2+) ion per subunit.</text>
</comment>
<dbReference type="GO" id="GO:0005829">
    <property type="term" value="C:cytosol"/>
    <property type="evidence" value="ECO:0007669"/>
    <property type="project" value="TreeGrafter"/>
</dbReference>
<comment type="caution">
    <text evidence="12">The sequence shown here is derived from an EMBL/GenBank/DDBJ whole genome shotgun (WGS) entry which is preliminary data.</text>
</comment>